<accession>A0ABS9Z2U5</accession>
<organism evidence="2 3">
    <name type="scientific">Candidatus Rhodoblastus alkanivorans</name>
    <dbReference type="NCBI Taxonomy" id="2954117"/>
    <lineage>
        <taxon>Bacteria</taxon>
        <taxon>Pseudomonadati</taxon>
        <taxon>Pseudomonadota</taxon>
        <taxon>Alphaproteobacteria</taxon>
        <taxon>Hyphomicrobiales</taxon>
        <taxon>Rhodoblastaceae</taxon>
        <taxon>Rhodoblastus</taxon>
    </lineage>
</organism>
<sequence>MFDAEHWLGDIVNIAQWSIFYELRAYALLILVYVLGILQNRAAFNALLLGLVIVSPVAGTLLQIGDSRGPEITLAFLYGVFWANEKTRMGLGFIFFAAALLYVSVYLPPSYAAMVGNFSLATLTVGIAFGKAPYIKLLDRLPDFTYGLYLTHWPIMMIIHRYYNFNGIRLAMFTGLCALAVSAPLHYLVEEPGRRLGRIVPRAMRRLRSRIDAARSPLQDYRAEGRDPSEQIG</sequence>
<feature type="transmembrane region" description="Helical" evidence="1">
    <location>
        <begin position="169"/>
        <end position="189"/>
    </location>
</feature>
<keyword evidence="1" id="KW-0812">Transmembrane</keyword>
<feature type="transmembrane region" description="Helical" evidence="1">
    <location>
        <begin position="91"/>
        <end position="108"/>
    </location>
</feature>
<name>A0ABS9Z2U5_9HYPH</name>
<protein>
    <recommendedName>
        <fullName evidence="4">Acyltransferase 3 domain-containing protein</fullName>
    </recommendedName>
</protein>
<feature type="transmembrane region" description="Helical" evidence="1">
    <location>
        <begin position="42"/>
        <end position="62"/>
    </location>
</feature>
<gene>
    <name evidence="2" type="ORF">K2U94_04005</name>
</gene>
<dbReference type="EMBL" id="JAIVFP010000001">
    <property type="protein sequence ID" value="MCI4681933.1"/>
    <property type="molecule type" value="Genomic_DNA"/>
</dbReference>
<evidence type="ECO:0000256" key="1">
    <source>
        <dbReference type="SAM" id="Phobius"/>
    </source>
</evidence>
<evidence type="ECO:0008006" key="4">
    <source>
        <dbReference type="Google" id="ProtNLM"/>
    </source>
</evidence>
<evidence type="ECO:0000313" key="2">
    <source>
        <dbReference type="EMBL" id="MCI4681933.1"/>
    </source>
</evidence>
<keyword evidence="1" id="KW-1133">Transmembrane helix</keyword>
<feature type="transmembrane region" description="Helical" evidence="1">
    <location>
        <begin position="14"/>
        <end position="35"/>
    </location>
</feature>
<evidence type="ECO:0000313" key="3">
    <source>
        <dbReference type="Proteomes" id="UP001139104"/>
    </source>
</evidence>
<dbReference type="RefSeq" id="WP_243065972.1">
    <property type="nucleotide sequence ID" value="NZ_JAIVFP010000001.1"/>
</dbReference>
<keyword evidence="3" id="KW-1185">Reference proteome</keyword>
<comment type="caution">
    <text evidence="2">The sequence shown here is derived from an EMBL/GenBank/DDBJ whole genome shotgun (WGS) entry which is preliminary data.</text>
</comment>
<dbReference type="Proteomes" id="UP001139104">
    <property type="component" value="Unassembled WGS sequence"/>
</dbReference>
<keyword evidence="1" id="KW-0472">Membrane</keyword>
<reference evidence="2" key="1">
    <citation type="journal article" date="2022" name="ISME J.">
        <title>Identification of active gaseous-alkane degraders at natural gas seeps.</title>
        <authorList>
            <person name="Farhan Ul Haque M."/>
            <person name="Hernandez M."/>
            <person name="Crombie A.T."/>
            <person name="Murrell J.C."/>
        </authorList>
    </citation>
    <scope>NUCLEOTIDE SEQUENCE</scope>
    <source>
        <strain evidence="2">PC2</strain>
    </source>
</reference>
<proteinExistence type="predicted"/>
<feature type="transmembrane region" description="Helical" evidence="1">
    <location>
        <begin position="114"/>
        <end position="134"/>
    </location>
</feature>